<evidence type="ECO:0000313" key="6">
    <source>
        <dbReference type="EMBL" id="QNB47472.1"/>
    </source>
</evidence>
<dbReference type="HAMAP" id="MF_01368">
    <property type="entry name" value="Ribosomal_bL17"/>
    <property type="match status" value="1"/>
</dbReference>
<dbReference type="KEGG" id="tfr:BR63_14975"/>
<evidence type="ECO:0000256" key="1">
    <source>
        <dbReference type="ARBA" id="ARBA00008777"/>
    </source>
</evidence>
<keyword evidence="3 4" id="KW-0687">Ribonucleoprotein</keyword>
<dbReference type="GO" id="GO:0022625">
    <property type="term" value="C:cytosolic large ribosomal subunit"/>
    <property type="evidence" value="ECO:0007669"/>
    <property type="project" value="TreeGrafter"/>
</dbReference>
<gene>
    <name evidence="4 6" type="primary">rplQ</name>
    <name evidence="6" type="ORF">BR63_14975</name>
</gene>
<dbReference type="GO" id="GO:0006412">
    <property type="term" value="P:translation"/>
    <property type="evidence" value="ECO:0007669"/>
    <property type="project" value="UniProtKB-UniRule"/>
</dbReference>
<name>A0A7G6E5W8_THEFR</name>
<evidence type="ECO:0000256" key="3">
    <source>
        <dbReference type="ARBA" id="ARBA00023274"/>
    </source>
</evidence>
<dbReference type="PANTHER" id="PTHR14413:SF16">
    <property type="entry name" value="LARGE RIBOSOMAL SUBUNIT PROTEIN BL17M"/>
    <property type="match status" value="1"/>
</dbReference>
<dbReference type="AlphaFoldDB" id="A0A7G6E5W8"/>
<protein>
    <recommendedName>
        <fullName evidence="4">Large ribosomal subunit protein bL17</fullName>
    </recommendedName>
</protein>
<organism evidence="6 7">
    <name type="scientific">Thermanaerosceptrum fracticalcis</name>
    <dbReference type="NCBI Taxonomy" id="1712410"/>
    <lineage>
        <taxon>Bacteria</taxon>
        <taxon>Bacillati</taxon>
        <taxon>Bacillota</taxon>
        <taxon>Clostridia</taxon>
        <taxon>Eubacteriales</taxon>
        <taxon>Peptococcaceae</taxon>
        <taxon>Thermanaerosceptrum</taxon>
    </lineage>
</organism>
<dbReference type="RefSeq" id="WP_034424927.1">
    <property type="nucleotide sequence ID" value="NZ_CP045798.1"/>
</dbReference>
<dbReference type="EMBL" id="CP045798">
    <property type="protein sequence ID" value="QNB47472.1"/>
    <property type="molecule type" value="Genomic_DNA"/>
</dbReference>
<dbReference type="OrthoDB" id="9809073at2"/>
<keyword evidence="7" id="KW-1185">Reference proteome</keyword>
<comment type="subunit">
    <text evidence="4">Part of the 50S ribosomal subunit. Contacts protein L32.</text>
</comment>
<evidence type="ECO:0000256" key="2">
    <source>
        <dbReference type="ARBA" id="ARBA00022980"/>
    </source>
</evidence>
<dbReference type="NCBIfam" id="TIGR00059">
    <property type="entry name" value="L17"/>
    <property type="match status" value="1"/>
</dbReference>
<dbReference type="FunFam" id="3.90.1030.10:FF:000001">
    <property type="entry name" value="50S ribosomal protein L17"/>
    <property type="match status" value="1"/>
</dbReference>
<dbReference type="SUPFAM" id="SSF64263">
    <property type="entry name" value="Prokaryotic ribosomal protein L17"/>
    <property type="match status" value="1"/>
</dbReference>
<dbReference type="PANTHER" id="PTHR14413">
    <property type="entry name" value="RIBOSOMAL PROTEIN L17"/>
    <property type="match status" value="1"/>
</dbReference>
<comment type="similarity">
    <text evidence="1 4 5">Belongs to the bacterial ribosomal protein bL17 family.</text>
</comment>
<accession>A0A7G6E5W8</accession>
<dbReference type="Proteomes" id="UP000515847">
    <property type="component" value="Chromosome"/>
</dbReference>
<evidence type="ECO:0000313" key="7">
    <source>
        <dbReference type="Proteomes" id="UP000515847"/>
    </source>
</evidence>
<dbReference type="InterPro" id="IPR047859">
    <property type="entry name" value="Ribosomal_bL17_CS"/>
</dbReference>
<dbReference type="Pfam" id="PF01196">
    <property type="entry name" value="Ribosomal_L17"/>
    <property type="match status" value="1"/>
</dbReference>
<dbReference type="PROSITE" id="PS01167">
    <property type="entry name" value="RIBOSOMAL_L17"/>
    <property type="match status" value="1"/>
</dbReference>
<sequence length="112" mass="12455">MAYRKLGRNTGQRRALLRSIVTSLLKNGRIQTTESKAKELTSIAEKMVTLAKQGDLHARRQAAAYLLDESVVKDLFDNIGKKYADRQGGYTRIIKVGNRRGDAAPVVIVELV</sequence>
<dbReference type="GO" id="GO:0003735">
    <property type="term" value="F:structural constituent of ribosome"/>
    <property type="evidence" value="ECO:0007669"/>
    <property type="project" value="InterPro"/>
</dbReference>
<proteinExistence type="inferred from homology"/>
<dbReference type="InterPro" id="IPR036373">
    <property type="entry name" value="Ribosomal_bL17_sf"/>
</dbReference>
<keyword evidence="2 4" id="KW-0689">Ribosomal protein</keyword>
<dbReference type="Gene3D" id="3.90.1030.10">
    <property type="entry name" value="Ribosomal protein L17"/>
    <property type="match status" value="1"/>
</dbReference>
<evidence type="ECO:0000256" key="4">
    <source>
        <dbReference type="HAMAP-Rule" id="MF_01368"/>
    </source>
</evidence>
<evidence type="ECO:0000256" key="5">
    <source>
        <dbReference type="RuleBase" id="RU000660"/>
    </source>
</evidence>
<reference evidence="6 7" key="1">
    <citation type="journal article" date="2019" name="Front. Microbiol.">
        <title>Thermoanaerosceptrum fracticalcis gen. nov. sp. nov., a Novel Fumarate-Fermenting Microorganism From a Deep Fractured Carbonate Aquifer of the US Great Basin.</title>
        <authorList>
            <person name="Hamilton-Brehm S.D."/>
            <person name="Stewart L.E."/>
            <person name="Zavarin M."/>
            <person name="Caldwell M."/>
            <person name="Lawson P.A."/>
            <person name="Onstott T.C."/>
            <person name="Grzymski J."/>
            <person name="Neveux I."/>
            <person name="Lollar B.S."/>
            <person name="Russell C.E."/>
            <person name="Moser D.P."/>
        </authorList>
    </citation>
    <scope>NUCLEOTIDE SEQUENCE [LARGE SCALE GENOMIC DNA]</scope>
    <source>
        <strain evidence="6 7">DRI-13</strain>
    </source>
</reference>
<dbReference type="InterPro" id="IPR000456">
    <property type="entry name" value="Ribosomal_bL17"/>
</dbReference>